<proteinExistence type="predicted"/>
<dbReference type="AlphaFoldDB" id="X1FP48"/>
<sequence>MNTEELMQIALEMSAFEEIPADSQIFVRGDDIKRILFGVDVDAAGLMLAKQLNFDAVIAHHPPGSEAQIYGMPEVMLRHIEQMKSVGISEKNAKKALEVIRGRAVRYRNVINYERVTSVAKLLEIPFLNIHTPVDAITKKYFDDYIDSFLSSNKGAKVSDLIKSLNEIDEISKGLTKPALRIGVENSPVGKFFVAMSAGTNGGAAVAKAYFKAGIDTLLYMHLAEEDYKTLKKDRVKKNLVITGHMPSDSIGINIYLNELEKRGIF</sequence>
<feature type="non-terminal residue" evidence="1">
    <location>
        <position position="266"/>
    </location>
</feature>
<evidence type="ECO:0008006" key="2">
    <source>
        <dbReference type="Google" id="ProtNLM"/>
    </source>
</evidence>
<accession>X1FP48</accession>
<protein>
    <recommendedName>
        <fullName evidence="2">NGG1p interacting factor NIF3</fullName>
    </recommendedName>
</protein>
<dbReference type="EMBL" id="BARU01003307">
    <property type="protein sequence ID" value="GAH22523.1"/>
    <property type="molecule type" value="Genomic_DNA"/>
</dbReference>
<comment type="caution">
    <text evidence="1">The sequence shown here is derived from an EMBL/GenBank/DDBJ whole genome shotgun (WGS) entry which is preliminary data.</text>
</comment>
<organism evidence="1">
    <name type="scientific">marine sediment metagenome</name>
    <dbReference type="NCBI Taxonomy" id="412755"/>
    <lineage>
        <taxon>unclassified sequences</taxon>
        <taxon>metagenomes</taxon>
        <taxon>ecological metagenomes</taxon>
    </lineage>
</organism>
<dbReference type="InterPro" id="IPR036069">
    <property type="entry name" value="DUF34/NIF3_sf"/>
</dbReference>
<evidence type="ECO:0000313" key="1">
    <source>
        <dbReference type="EMBL" id="GAH22523.1"/>
    </source>
</evidence>
<gene>
    <name evidence="1" type="ORF">S03H2_07243</name>
</gene>
<reference evidence="1" key="1">
    <citation type="journal article" date="2014" name="Front. Microbiol.">
        <title>High frequency of phylogenetically diverse reductive dehalogenase-homologous genes in deep subseafloor sedimentary metagenomes.</title>
        <authorList>
            <person name="Kawai M."/>
            <person name="Futagami T."/>
            <person name="Toyoda A."/>
            <person name="Takaki Y."/>
            <person name="Nishi S."/>
            <person name="Hori S."/>
            <person name="Arai W."/>
            <person name="Tsubouchi T."/>
            <person name="Morono Y."/>
            <person name="Uchiyama I."/>
            <person name="Ito T."/>
            <person name="Fujiyama A."/>
            <person name="Inagaki F."/>
            <person name="Takami H."/>
        </authorList>
    </citation>
    <scope>NUCLEOTIDE SEQUENCE</scope>
    <source>
        <strain evidence="1">Expedition CK06-06</strain>
    </source>
</reference>
<dbReference type="SUPFAM" id="SSF102705">
    <property type="entry name" value="NIF3 (NGG1p interacting factor 3)-like"/>
    <property type="match status" value="1"/>
</dbReference>
<name>X1FP48_9ZZZZ</name>